<evidence type="ECO:0000313" key="2">
    <source>
        <dbReference type="Proteomes" id="UP000194948"/>
    </source>
</evidence>
<gene>
    <name evidence="1" type="ORF">A5821_000098</name>
</gene>
<dbReference type="AlphaFoldDB" id="A0AAQ3W5G2"/>
<organism evidence="1 2">
    <name type="scientific">Candidatus Enterococcus palustris</name>
    <dbReference type="NCBI Taxonomy" id="1834189"/>
    <lineage>
        <taxon>Bacteria</taxon>
        <taxon>Bacillati</taxon>
        <taxon>Bacillota</taxon>
        <taxon>Bacilli</taxon>
        <taxon>Lactobacillales</taxon>
        <taxon>Enterococcaceae</taxon>
        <taxon>Enterococcus</taxon>
    </lineage>
</organism>
<proteinExistence type="predicted"/>
<reference evidence="1" key="2">
    <citation type="submission" date="2024-03" db="EMBL/GenBank/DDBJ databases">
        <title>The Genome Sequence of Enterococcus sp. DIV0205d.</title>
        <authorList>
            <consortium name="The Broad Institute Genomics Platform"/>
            <consortium name="The Broad Institute Microbial Omics Core"/>
            <consortium name="The Broad Institute Genomic Center for Infectious Diseases"/>
            <person name="Earl A."/>
            <person name="Manson A."/>
            <person name="Gilmore M."/>
            <person name="Schwartman J."/>
            <person name="Shea T."/>
            <person name="Abouelleil A."/>
            <person name="Cao P."/>
            <person name="Chapman S."/>
            <person name="Cusick C."/>
            <person name="Young S."/>
            <person name="Neafsey D."/>
            <person name="Nusbaum C."/>
            <person name="Birren B."/>
        </authorList>
    </citation>
    <scope>NUCLEOTIDE SEQUENCE</scope>
    <source>
        <strain evidence="1">7F3_DIV0205</strain>
    </source>
</reference>
<reference evidence="1" key="1">
    <citation type="submission" date="2017-05" db="EMBL/GenBank/DDBJ databases">
        <authorList>
            <consortium name="The Broad Institute Genomics Platform"/>
            <consortium name="The Broad Institute Genomic Center for Infectious Diseases"/>
            <person name="Earl A."/>
            <person name="Manson A."/>
            <person name="Schwartman J."/>
            <person name="Gilmore M."/>
            <person name="Abouelleil A."/>
            <person name="Cao P."/>
            <person name="Chapman S."/>
            <person name="Cusick C."/>
            <person name="Shea T."/>
            <person name="Young S."/>
            <person name="Neafsey D."/>
            <person name="Nusbaum C."/>
            <person name="Birren B."/>
        </authorList>
    </citation>
    <scope>NUCLEOTIDE SEQUENCE</scope>
    <source>
        <strain evidence="1">7F3_DIV0205</strain>
    </source>
</reference>
<dbReference type="EMBL" id="CP147244">
    <property type="protein sequence ID" value="WYJ99022.1"/>
    <property type="molecule type" value="Genomic_DNA"/>
</dbReference>
<accession>A0AAQ3W5G2</accession>
<dbReference type="Proteomes" id="UP000194948">
    <property type="component" value="Chromosome"/>
</dbReference>
<sequence>MDNKFQDKETAKQFITSKLENKYHEEFVYKKSETEYFKKYPTKRIYMGTFSPKENTSRVVEVWASNSGEIKDNYASYFYQDTIDQRTKDLLKDKHFITSSVIEFVGGKTTKNFTDSTEFEEYFQETESFYEVEIELRKNLSDEEYASEIESILHSLYEPLNHFYLKVKQDNKLIFMYEFNKEKKSLSKTEILEDLKNQKEEREYMEEVFSSMSESE</sequence>
<protein>
    <submittedName>
        <fullName evidence="1">Uncharacterized protein</fullName>
    </submittedName>
</protein>
<keyword evidence="2" id="KW-1185">Reference proteome</keyword>
<dbReference type="RefSeq" id="WP_139844032.1">
    <property type="nucleotide sequence ID" value="NZ_CP147244.1"/>
</dbReference>
<evidence type="ECO:0000313" key="1">
    <source>
        <dbReference type="EMBL" id="WYJ99022.1"/>
    </source>
</evidence>
<name>A0AAQ3W5G2_9ENTE</name>